<dbReference type="InterPro" id="IPR014997">
    <property type="entry name" value="DUF1847"/>
</dbReference>
<proteinExistence type="predicted"/>
<organism evidence="1 2">
    <name type="scientific">Megamonas hypermegale</name>
    <dbReference type="NCBI Taxonomy" id="158847"/>
    <lineage>
        <taxon>Bacteria</taxon>
        <taxon>Bacillati</taxon>
        <taxon>Bacillota</taxon>
        <taxon>Negativicutes</taxon>
        <taxon>Selenomonadales</taxon>
        <taxon>Selenomonadaceae</taxon>
        <taxon>Megamonas</taxon>
    </lineage>
</organism>
<protein>
    <submittedName>
        <fullName evidence="1">Uncharacterized metal-binding protein conserved in archaea</fullName>
    </submittedName>
</protein>
<evidence type="ECO:0000313" key="1">
    <source>
        <dbReference type="EMBL" id="SNV04743.1"/>
    </source>
</evidence>
<dbReference type="eggNOG" id="COG4887">
    <property type="taxonomic scope" value="Bacteria"/>
</dbReference>
<reference evidence="1 2" key="1">
    <citation type="submission" date="2017-06" db="EMBL/GenBank/DDBJ databases">
        <authorList>
            <consortium name="Pathogen Informatics"/>
        </authorList>
    </citation>
    <scope>NUCLEOTIDE SEQUENCE [LARGE SCALE GENOMIC DNA]</scope>
    <source>
        <strain evidence="1 2">NCTC10570</strain>
    </source>
</reference>
<keyword evidence="2" id="KW-1185">Reference proteome</keyword>
<dbReference type="GeneID" id="78508018"/>
<accession>A0A239U6Y0</accession>
<gene>
    <name evidence="1" type="ORF">SAMEA4364220_02034</name>
</gene>
<dbReference type="AlphaFoldDB" id="A0A239U6Y0"/>
<dbReference type="Proteomes" id="UP000215383">
    <property type="component" value="Chromosome 1"/>
</dbReference>
<dbReference type="Pfam" id="PF08901">
    <property type="entry name" value="DUF1847"/>
    <property type="match status" value="1"/>
</dbReference>
<dbReference type="RefSeq" id="WP_027889967.1">
    <property type="nucleotide sequence ID" value="NZ_LT906446.1"/>
</dbReference>
<dbReference type="EMBL" id="LT906446">
    <property type="protein sequence ID" value="SNV04743.1"/>
    <property type="molecule type" value="Genomic_DNA"/>
</dbReference>
<evidence type="ECO:0000313" key="2">
    <source>
        <dbReference type="Proteomes" id="UP000215383"/>
    </source>
</evidence>
<sequence>MIGDCANCKNHICAGKGISCKKINQEEVLDLYTDEEKKIMKAAAFVEATYYSELTRLEEIVEFAKQMGYKKLGLAFCIGLNKEAHLINKFLAREFEVVSICCKNCAIPKDKLGLKKVNPKSTNESMCNPKYQAEFLNEAGCELFISCGLCVGHDAIFNKNCFGPVTTLVAKDRVLAHNPLGVIYSRYWRKKLKLMEEHEI</sequence>
<name>A0A239U6Y0_9FIRM</name>